<dbReference type="SUPFAM" id="SSF57701">
    <property type="entry name" value="Zn2/Cys6 DNA-binding domain"/>
    <property type="match status" value="1"/>
</dbReference>
<dbReference type="SMART" id="SM00906">
    <property type="entry name" value="Fungal_trans"/>
    <property type="match status" value="1"/>
</dbReference>
<dbReference type="CDD" id="cd00067">
    <property type="entry name" value="GAL4"/>
    <property type="match status" value="1"/>
</dbReference>
<keyword evidence="2" id="KW-0539">Nucleus</keyword>
<evidence type="ECO:0000313" key="5">
    <source>
        <dbReference type="EMBL" id="KAK4087660.1"/>
    </source>
</evidence>
<dbReference type="PANTHER" id="PTHR46910:SF32">
    <property type="entry name" value="TRANSCRIPTION FACTOR DOMAIN-CONTAINING PROTEIN-RELATED"/>
    <property type="match status" value="1"/>
</dbReference>
<dbReference type="PANTHER" id="PTHR46910">
    <property type="entry name" value="TRANSCRIPTION FACTOR PDR1"/>
    <property type="match status" value="1"/>
</dbReference>
<feature type="compositionally biased region" description="Polar residues" evidence="3">
    <location>
        <begin position="1"/>
        <end position="10"/>
    </location>
</feature>
<keyword evidence="1" id="KW-0479">Metal-binding</keyword>
<dbReference type="InterPro" id="IPR001138">
    <property type="entry name" value="Zn2Cys6_DnaBD"/>
</dbReference>
<dbReference type="InterPro" id="IPR050987">
    <property type="entry name" value="AtrR-like"/>
</dbReference>
<dbReference type="Pfam" id="PF04082">
    <property type="entry name" value="Fungal_trans"/>
    <property type="match status" value="1"/>
</dbReference>
<sequence>MPTSRHVSPSSHRRATPYDTSIGARDTTIKALSACLTCRKKKVKCSGTNPCSYCAKRGLECHASEHGRMRVYSVAIENLEARLAAYENSAQAQDAEGHIDPEPLGREPNEGLDPAFREARQSSTIILDPEPSEPLSGSTISADSSLSSSYTFGSRVQRLFQGSRPAQQRDDVGFCAGETCQSSRSTTRIFDLPSFPSEKEALELLETQVFYIGYTQNHVDVREISDKIGLLFANKEDPAVTESLWTLTILLICANARLFKGDFGSGAHATDIFPGYSLFSHVCDRMPSLSQLYSFGRSGVEVLALVAVYLVNINRKEEAYVYVCRSFYLEHVSITDASSSMQISTALRLAISHGFHKKSPKSRLLQSEVNHINRLWWSVYLQERRLAAATGHPSGISDSVIEQDLPTDCIGFTPAAPMRTSIKLARVYGLIITVLYGSVLQEEATFVSRVQEIVKNLYDISDEIPVELATGFPMLGHDVSLRTSAALHLIFYHALLLTIRPVMLHMAQLILSGKASHSETLYLSPLGKLCRTCTEAARRLLEVLMTLRQHKFITLFGFFDLDGMLSVSFIMILTEVLDSVCPDDQKIKPTPGLGEALSLMEHVASHGNKFAQQSLDDIRRTWVQLCARLNITRSATLTQSALQSPRSENGMRNSPSTHQTTNPRNPLTLPHAQQQRRTSLREQLMSGLESPSLEISQNGTQSILADLDIREHMNHLWAPMLEEEVVLQDGDAAAGAPSFYQNLYGNPQWQFTGEGMGDFAEFGRHIVNEYCTDLV</sequence>
<proteinExistence type="predicted"/>
<organism evidence="5 6">
    <name type="scientific">Purpureocillium lilacinum</name>
    <name type="common">Paecilomyces lilacinus</name>
    <dbReference type="NCBI Taxonomy" id="33203"/>
    <lineage>
        <taxon>Eukaryota</taxon>
        <taxon>Fungi</taxon>
        <taxon>Dikarya</taxon>
        <taxon>Ascomycota</taxon>
        <taxon>Pezizomycotina</taxon>
        <taxon>Sordariomycetes</taxon>
        <taxon>Hypocreomycetidae</taxon>
        <taxon>Hypocreales</taxon>
        <taxon>Ophiocordycipitaceae</taxon>
        <taxon>Purpureocillium</taxon>
    </lineage>
</organism>
<dbReference type="EMBL" id="JAWRVI010000030">
    <property type="protein sequence ID" value="KAK4087660.1"/>
    <property type="molecule type" value="Genomic_DNA"/>
</dbReference>
<dbReference type="Proteomes" id="UP001287286">
    <property type="component" value="Unassembled WGS sequence"/>
</dbReference>
<dbReference type="Gene3D" id="4.10.240.10">
    <property type="entry name" value="Zn(2)-C6 fungal-type DNA-binding domain"/>
    <property type="match status" value="1"/>
</dbReference>
<gene>
    <name evidence="5" type="ORF">Purlil1_7991</name>
</gene>
<comment type="caution">
    <text evidence="5">The sequence shown here is derived from an EMBL/GenBank/DDBJ whole genome shotgun (WGS) entry which is preliminary data.</text>
</comment>
<feature type="region of interest" description="Disordered" evidence="3">
    <location>
        <begin position="638"/>
        <end position="676"/>
    </location>
</feature>
<feature type="compositionally biased region" description="Basic and acidic residues" evidence="3">
    <location>
        <begin position="95"/>
        <end position="113"/>
    </location>
</feature>
<accession>A0ABR0BUK2</accession>
<dbReference type="CDD" id="cd12148">
    <property type="entry name" value="fungal_TF_MHR"/>
    <property type="match status" value="1"/>
</dbReference>
<evidence type="ECO:0000259" key="4">
    <source>
        <dbReference type="PROSITE" id="PS50048"/>
    </source>
</evidence>
<dbReference type="PROSITE" id="PS50048">
    <property type="entry name" value="ZN2_CY6_FUNGAL_2"/>
    <property type="match status" value="1"/>
</dbReference>
<evidence type="ECO:0000256" key="2">
    <source>
        <dbReference type="ARBA" id="ARBA00023242"/>
    </source>
</evidence>
<feature type="region of interest" description="Disordered" evidence="3">
    <location>
        <begin position="89"/>
        <end position="113"/>
    </location>
</feature>
<evidence type="ECO:0000256" key="1">
    <source>
        <dbReference type="ARBA" id="ARBA00022723"/>
    </source>
</evidence>
<feature type="region of interest" description="Disordered" evidence="3">
    <location>
        <begin position="1"/>
        <end position="21"/>
    </location>
</feature>
<feature type="domain" description="Zn(2)-C6 fungal-type" evidence="4">
    <location>
        <begin position="34"/>
        <end position="61"/>
    </location>
</feature>
<dbReference type="InterPro" id="IPR036864">
    <property type="entry name" value="Zn2-C6_fun-type_DNA-bd_sf"/>
</dbReference>
<evidence type="ECO:0000256" key="3">
    <source>
        <dbReference type="SAM" id="MobiDB-lite"/>
    </source>
</evidence>
<dbReference type="Pfam" id="PF00172">
    <property type="entry name" value="Zn_clus"/>
    <property type="match status" value="1"/>
</dbReference>
<keyword evidence="6" id="KW-1185">Reference proteome</keyword>
<protein>
    <submittedName>
        <fullName evidence="5">Transcriptional regulator family: Fungal Specific TF</fullName>
    </submittedName>
</protein>
<dbReference type="PROSITE" id="PS00463">
    <property type="entry name" value="ZN2_CY6_FUNGAL_1"/>
    <property type="match status" value="1"/>
</dbReference>
<evidence type="ECO:0000313" key="6">
    <source>
        <dbReference type="Proteomes" id="UP001287286"/>
    </source>
</evidence>
<dbReference type="InterPro" id="IPR007219">
    <property type="entry name" value="XnlR_reg_dom"/>
</dbReference>
<reference evidence="5 6" key="1">
    <citation type="journal article" date="2024" name="Microbiol. Resour. Announc.">
        <title>Genome annotations for the ascomycete fungi Trichoderma harzianum, Trichoderma aggressivum, and Purpureocillium lilacinum.</title>
        <authorList>
            <person name="Beijen E.P.W."/>
            <person name="Ohm R.A."/>
        </authorList>
    </citation>
    <scope>NUCLEOTIDE SEQUENCE [LARGE SCALE GENOMIC DNA]</scope>
    <source>
        <strain evidence="5 6">CBS 150709</strain>
    </source>
</reference>
<dbReference type="SMART" id="SM00066">
    <property type="entry name" value="GAL4"/>
    <property type="match status" value="1"/>
</dbReference>
<name>A0ABR0BUK2_PURLI</name>